<name>A0A0G0H3S1_9BACT</name>
<dbReference type="Proteomes" id="UP000034471">
    <property type="component" value="Unassembled WGS sequence"/>
</dbReference>
<gene>
    <name evidence="2" type="ORF">US54_C0054G0004</name>
</gene>
<proteinExistence type="predicted"/>
<accession>A0A0G0H3S1</accession>
<evidence type="ECO:0000256" key="1">
    <source>
        <dbReference type="SAM" id="Phobius"/>
    </source>
</evidence>
<sequence>MDHFNNLHPLVKFTIAIPIVVLILAVFIQTSRKDRLVSNTQSLIIPNQKPLQTDLSKGPESLVDSFVGDGKSSIDLEGPSVCTYSDTNIQAEAQIKNKQIFAQVKQNGKQNNYLMKDDCLYYWLDNQTSGLKVCELGQYVSMIGMFSSFVSPDMILSMVSGLNPSMPVPQDAVLKVFSSCKKMEVDQALFEVPSSILFKKSSLTELQSQVK</sequence>
<feature type="transmembrane region" description="Helical" evidence="1">
    <location>
        <begin position="6"/>
        <end position="28"/>
    </location>
</feature>
<keyword evidence="1" id="KW-0472">Membrane</keyword>
<protein>
    <submittedName>
        <fullName evidence="2">Uncharacterized protein</fullName>
    </submittedName>
</protein>
<organism evidence="2 3">
    <name type="scientific">Candidatus Roizmanbacteria bacterium GW2011_GWA2_37_7</name>
    <dbReference type="NCBI Taxonomy" id="1618481"/>
    <lineage>
        <taxon>Bacteria</taxon>
        <taxon>Candidatus Roizmaniibacteriota</taxon>
    </lineage>
</organism>
<evidence type="ECO:0000313" key="2">
    <source>
        <dbReference type="EMBL" id="KKQ36802.1"/>
    </source>
</evidence>
<dbReference type="EMBL" id="LBTJ01000054">
    <property type="protein sequence ID" value="KKQ36802.1"/>
    <property type="molecule type" value="Genomic_DNA"/>
</dbReference>
<comment type="caution">
    <text evidence="2">The sequence shown here is derived from an EMBL/GenBank/DDBJ whole genome shotgun (WGS) entry which is preliminary data.</text>
</comment>
<keyword evidence="1" id="KW-1133">Transmembrane helix</keyword>
<evidence type="ECO:0000313" key="3">
    <source>
        <dbReference type="Proteomes" id="UP000034471"/>
    </source>
</evidence>
<reference evidence="2 3" key="1">
    <citation type="journal article" date="2015" name="Nature">
        <title>rRNA introns, odd ribosomes, and small enigmatic genomes across a large radiation of phyla.</title>
        <authorList>
            <person name="Brown C.T."/>
            <person name="Hug L.A."/>
            <person name="Thomas B.C."/>
            <person name="Sharon I."/>
            <person name="Castelle C.J."/>
            <person name="Singh A."/>
            <person name="Wilkins M.J."/>
            <person name="Williams K.H."/>
            <person name="Banfield J.F."/>
        </authorList>
    </citation>
    <scope>NUCLEOTIDE SEQUENCE [LARGE SCALE GENOMIC DNA]</scope>
</reference>
<dbReference type="STRING" id="1618481.US54_C0054G0004"/>
<keyword evidence="1" id="KW-0812">Transmembrane</keyword>
<dbReference type="AlphaFoldDB" id="A0A0G0H3S1"/>